<dbReference type="Proteomes" id="UP001519362">
    <property type="component" value="Unassembled WGS sequence"/>
</dbReference>
<feature type="transmembrane region" description="Helical" evidence="1">
    <location>
        <begin position="172"/>
        <end position="192"/>
    </location>
</feature>
<feature type="transmembrane region" description="Helical" evidence="1">
    <location>
        <begin position="269"/>
        <end position="290"/>
    </location>
</feature>
<feature type="transmembrane region" description="Helical" evidence="1">
    <location>
        <begin position="55"/>
        <end position="78"/>
    </location>
</feature>
<accession>A0ABS4ZKH9</accession>
<evidence type="ECO:0000313" key="3">
    <source>
        <dbReference type="Proteomes" id="UP001519362"/>
    </source>
</evidence>
<evidence type="ECO:0000256" key="1">
    <source>
        <dbReference type="SAM" id="Phobius"/>
    </source>
</evidence>
<feature type="transmembrane region" description="Helical" evidence="1">
    <location>
        <begin position="297"/>
        <end position="317"/>
    </location>
</feature>
<evidence type="ECO:0000313" key="2">
    <source>
        <dbReference type="EMBL" id="MBP2437801.1"/>
    </source>
</evidence>
<sequence>MAAHLLRLRIAQLAAPFRQGRRAALWTGGALLVAIAVVIVSIGGIRLLAGADASTAHVVSVIIASVLVAAFFFAPFVAGKPDPLDPRALATVPVVSVVVVAPVLVICGLLSAPALALIAVDLAVASVWMAHGAETGTVALAVTLHVVTCVTAARIGYAAASRSLDAHRLREAVILTAIAASAVVIPAGIYALTQSWAAGAPILAGEVVDVLILTPLGAAAGIVVGGETATAPTIVAFVTVLTVLVIWFIRVQRAVSTLPRERAQRRGHLGWFGVLPGTAFGAIGARGLFYWATDVRYLANVAIVPLAGLLPVIPLMLAGTPTSIVAIIPLPIVAAFLGWIAHNDLAYDSEAVWIHVVTGVRGFSDRLGRLVPVLVITLPMLALTVALTAAVSDRWDALPAFIGVALALFFGGLGLSSVSSALAPYPVARPGDSPFRQPQRLGPRGAAAPAIVLLLTIAVGTPTMIRAAESYFSRAARPDDALLSGVITGGVVLVAGVLLGGVIFDRRAHRIMELATRTG</sequence>
<keyword evidence="1" id="KW-0472">Membrane</keyword>
<feature type="transmembrane region" description="Helical" evidence="1">
    <location>
        <begin position="90"/>
        <end position="118"/>
    </location>
</feature>
<name>A0ABS4ZKH9_9MICO</name>
<protein>
    <submittedName>
        <fullName evidence="2">ABC-2 type transport system permease protein</fullName>
    </submittedName>
</protein>
<feature type="transmembrane region" description="Helical" evidence="1">
    <location>
        <begin position="138"/>
        <end position="160"/>
    </location>
</feature>
<gene>
    <name evidence="2" type="ORF">JOF34_002387</name>
</gene>
<keyword evidence="1" id="KW-0812">Transmembrane</keyword>
<organism evidence="2 3">
    <name type="scientific">Microbacterium amylolyticum</name>
    <dbReference type="NCBI Taxonomy" id="936337"/>
    <lineage>
        <taxon>Bacteria</taxon>
        <taxon>Bacillati</taxon>
        <taxon>Actinomycetota</taxon>
        <taxon>Actinomycetes</taxon>
        <taxon>Micrococcales</taxon>
        <taxon>Microbacteriaceae</taxon>
        <taxon>Microbacterium</taxon>
    </lineage>
</organism>
<feature type="transmembrane region" description="Helical" evidence="1">
    <location>
        <begin position="323"/>
        <end position="341"/>
    </location>
</feature>
<feature type="transmembrane region" description="Helical" evidence="1">
    <location>
        <begin position="231"/>
        <end position="249"/>
    </location>
</feature>
<feature type="transmembrane region" description="Helical" evidence="1">
    <location>
        <begin position="23"/>
        <end position="49"/>
    </location>
</feature>
<reference evidence="2 3" key="1">
    <citation type="submission" date="2021-03" db="EMBL/GenBank/DDBJ databases">
        <title>Sequencing the genomes of 1000 actinobacteria strains.</title>
        <authorList>
            <person name="Klenk H.-P."/>
        </authorList>
    </citation>
    <scope>NUCLEOTIDE SEQUENCE [LARGE SCALE GENOMIC DNA]</scope>
    <source>
        <strain evidence="2 3">DSM 24221</strain>
    </source>
</reference>
<dbReference type="EMBL" id="JAGIOL010000001">
    <property type="protein sequence ID" value="MBP2437801.1"/>
    <property type="molecule type" value="Genomic_DNA"/>
</dbReference>
<feature type="transmembrane region" description="Helical" evidence="1">
    <location>
        <begin position="198"/>
        <end position="224"/>
    </location>
</feature>
<feature type="transmembrane region" description="Helical" evidence="1">
    <location>
        <begin position="370"/>
        <end position="391"/>
    </location>
</feature>
<proteinExistence type="predicted"/>
<comment type="caution">
    <text evidence="2">The sequence shown here is derived from an EMBL/GenBank/DDBJ whole genome shotgun (WGS) entry which is preliminary data.</text>
</comment>
<feature type="transmembrane region" description="Helical" evidence="1">
    <location>
        <begin position="397"/>
        <end position="425"/>
    </location>
</feature>
<feature type="transmembrane region" description="Helical" evidence="1">
    <location>
        <begin position="446"/>
        <end position="465"/>
    </location>
</feature>
<keyword evidence="1" id="KW-1133">Transmembrane helix</keyword>
<feature type="transmembrane region" description="Helical" evidence="1">
    <location>
        <begin position="485"/>
        <end position="504"/>
    </location>
</feature>
<dbReference type="RefSeq" id="WP_165133042.1">
    <property type="nucleotide sequence ID" value="NZ_CP049253.1"/>
</dbReference>
<keyword evidence="3" id="KW-1185">Reference proteome</keyword>